<evidence type="ECO:0000256" key="4">
    <source>
        <dbReference type="ARBA" id="ARBA00022777"/>
    </source>
</evidence>
<dbReference type="InterPro" id="IPR018485">
    <property type="entry name" value="FGGY_C"/>
</dbReference>
<evidence type="ECO:0000313" key="8">
    <source>
        <dbReference type="Proteomes" id="UP001500503"/>
    </source>
</evidence>
<dbReference type="Proteomes" id="UP001500503">
    <property type="component" value="Unassembled WGS sequence"/>
</dbReference>
<comment type="similarity">
    <text evidence="1">Belongs to the FGGY kinase family.</text>
</comment>
<organism evidence="7 8">
    <name type="scientific">Actinoallomurus oryzae</name>
    <dbReference type="NCBI Taxonomy" id="502180"/>
    <lineage>
        <taxon>Bacteria</taxon>
        <taxon>Bacillati</taxon>
        <taxon>Actinomycetota</taxon>
        <taxon>Actinomycetes</taxon>
        <taxon>Streptosporangiales</taxon>
        <taxon>Thermomonosporaceae</taxon>
        <taxon>Actinoallomurus</taxon>
    </lineage>
</organism>
<dbReference type="InterPro" id="IPR050406">
    <property type="entry name" value="FGGY_Carb_Kinase"/>
</dbReference>
<evidence type="ECO:0000256" key="2">
    <source>
        <dbReference type="ARBA" id="ARBA00022629"/>
    </source>
</evidence>
<sequence length="480" mass="49146">MTLPVSTITLAGVDIGTTHTKAAVYRPDGTCLASRRAATAGDADALRATALRLLAECVAETGTPPVAVGVASMAETGVPLDAHGEPDGPLLDWRDGSAAYEADELARAVGAESFFSLTGLRPGAKLPLARWMRLRRHAPDVLRDMARWASVADLVAASLTGVLATSPTLASRTGAYDIRRGAYRADLLDLAGLSPDRLPPVVAGVAGRVGTAAAGRTGLLSGTPVVVAGHDHMAAAWAAGVRAPGRVADSMGTAEAIVTPVAAVPARVVAGATVGPFVDGASYCLISGLPASGGLVGWLLGRFAPAGHPDPHRWFTELVGPPEAPPTGITVLPYLRGRATPEPDPRRTLSVHGLRPSHTLADLGRAVLEGLSMQARWMLDTASGGVRPGAVTVFGGPAANPTWMWIKARLTPAPLAVVPGAHGAALGAAQLAGRAIGVPDTSVPAPPQAPVPAPEWEEAYRSRFLPLATAPSPSDEEETQ</sequence>
<dbReference type="CDD" id="cd07773">
    <property type="entry name" value="ASKHA_NBD_FGGY_FK"/>
    <property type="match status" value="1"/>
</dbReference>
<evidence type="ECO:0000313" key="7">
    <source>
        <dbReference type="EMBL" id="GAA4493786.1"/>
    </source>
</evidence>
<proteinExistence type="inferred from homology"/>
<protein>
    <submittedName>
        <fullName evidence="7">FGGY-family carbohydrate kinase</fullName>
    </submittedName>
</protein>
<evidence type="ECO:0000259" key="5">
    <source>
        <dbReference type="Pfam" id="PF00370"/>
    </source>
</evidence>
<comment type="caution">
    <text evidence="7">The sequence shown here is derived from an EMBL/GenBank/DDBJ whole genome shotgun (WGS) entry which is preliminary data.</text>
</comment>
<dbReference type="PIRSF" id="PIRSF000538">
    <property type="entry name" value="GlpK"/>
    <property type="match status" value="1"/>
</dbReference>
<dbReference type="PANTHER" id="PTHR43095:SF5">
    <property type="entry name" value="XYLULOSE KINASE"/>
    <property type="match status" value="1"/>
</dbReference>
<keyword evidence="3" id="KW-0808">Transferase</keyword>
<evidence type="ECO:0000259" key="6">
    <source>
        <dbReference type="Pfam" id="PF02782"/>
    </source>
</evidence>
<feature type="domain" description="Carbohydrate kinase FGGY C-terminal" evidence="6">
    <location>
        <begin position="274"/>
        <end position="435"/>
    </location>
</feature>
<evidence type="ECO:0000256" key="3">
    <source>
        <dbReference type="ARBA" id="ARBA00022679"/>
    </source>
</evidence>
<dbReference type="Pfam" id="PF02782">
    <property type="entry name" value="FGGY_C"/>
    <property type="match status" value="1"/>
</dbReference>
<keyword evidence="8" id="KW-1185">Reference proteome</keyword>
<feature type="domain" description="Carbohydrate kinase FGGY N-terminal" evidence="5">
    <location>
        <begin position="11"/>
        <end position="236"/>
    </location>
</feature>
<reference evidence="8" key="1">
    <citation type="journal article" date="2019" name="Int. J. Syst. Evol. Microbiol.">
        <title>The Global Catalogue of Microorganisms (GCM) 10K type strain sequencing project: providing services to taxonomists for standard genome sequencing and annotation.</title>
        <authorList>
            <consortium name="The Broad Institute Genomics Platform"/>
            <consortium name="The Broad Institute Genome Sequencing Center for Infectious Disease"/>
            <person name="Wu L."/>
            <person name="Ma J."/>
        </authorList>
    </citation>
    <scope>NUCLEOTIDE SEQUENCE [LARGE SCALE GENOMIC DNA]</scope>
    <source>
        <strain evidence="8">JCM 17933</strain>
    </source>
</reference>
<dbReference type="PANTHER" id="PTHR43095">
    <property type="entry name" value="SUGAR KINASE"/>
    <property type="match status" value="1"/>
</dbReference>
<dbReference type="InterPro" id="IPR018484">
    <property type="entry name" value="FGGY_N"/>
</dbReference>
<dbReference type="InterPro" id="IPR043129">
    <property type="entry name" value="ATPase_NBD"/>
</dbReference>
<keyword evidence="2" id="KW-0119">Carbohydrate metabolism</keyword>
<keyword evidence="2" id="KW-0859">Xylose metabolism</keyword>
<evidence type="ECO:0000256" key="1">
    <source>
        <dbReference type="ARBA" id="ARBA00009156"/>
    </source>
</evidence>
<gene>
    <name evidence="7" type="ORF">GCM10023191_031820</name>
</gene>
<dbReference type="Gene3D" id="3.30.420.40">
    <property type="match status" value="2"/>
</dbReference>
<name>A0ABP8PZJ5_9ACTN</name>
<dbReference type="EMBL" id="BAABHF010000019">
    <property type="protein sequence ID" value="GAA4493786.1"/>
    <property type="molecule type" value="Genomic_DNA"/>
</dbReference>
<accession>A0ABP8PZJ5</accession>
<keyword evidence="4 7" id="KW-0418">Kinase</keyword>
<dbReference type="GO" id="GO:0016301">
    <property type="term" value="F:kinase activity"/>
    <property type="evidence" value="ECO:0007669"/>
    <property type="project" value="UniProtKB-KW"/>
</dbReference>
<dbReference type="SUPFAM" id="SSF53067">
    <property type="entry name" value="Actin-like ATPase domain"/>
    <property type="match status" value="2"/>
</dbReference>
<dbReference type="InterPro" id="IPR000577">
    <property type="entry name" value="Carb_kinase_FGGY"/>
</dbReference>
<dbReference type="RefSeq" id="WP_345463922.1">
    <property type="nucleotide sequence ID" value="NZ_BAABHF010000019.1"/>
</dbReference>
<dbReference type="Pfam" id="PF00370">
    <property type="entry name" value="FGGY_N"/>
    <property type="match status" value="1"/>
</dbReference>